<dbReference type="FunFam" id="1.10.10.10:FF:000001">
    <property type="entry name" value="LysR family transcriptional regulator"/>
    <property type="match status" value="1"/>
</dbReference>
<dbReference type="InterPro" id="IPR005119">
    <property type="entry name" value="LysR_subst-bd"/>
</dbReference>
<keyword evidence="4" id="KW-0804">Transcription</keyword>
<dbReference type="GO" id="GO:0032993">
    <property type="term" value="C:protein-DNA complex"/>
    <property type="evidence" value="ECO:0007669"/>
    <property type="project" value="TreeGrafter"/>
</dbReference>
<evidence type="ECO:0000259" key="5">
    <source>
        <dbReference type="PROSITE" id="PS50931"/>
    </source>
</evidence>
<dbReference type="AlphaFoldDB" id="A0A917P4C7"/>
<feature type="domain" description="HTH lysR-type" evidence="5">
    <location>
        <begin position="7"/>
        <end position="64"/>
    </location>
</feature>
<name>A0A917P4C7_9DEIO</name>
<sequence length="321" mass="33569">MKPRSAPTLSQMRLFLAVLQAGGFGEAAAELGMSQSSVSEGVAGLERALNVRLLRRTASGVTPTPAGTRAQAHAERAVQAAQDLQLAVQDDAELHGTLTLAAPRSVATFLLPPVLAAFRARHPDVRVQVMDADSDGRDPGTLLQSGRADVVILNLPAQGPLLSWPYWQDEYVLIVPGDRGAPGETRARWADLNGTLLLPAGTDACNRRLHTYLHEHAVTPQSVLEIENDSVMLGLVAHGLGYAILPRLATLPLPAGVRVLPLPETLERHLGVAVLPARAGLPLVSALASSLRTRAAGEAALPVDAVRQGASGVTLPGGPAA</sequence>
<dbReference type="GO" id="GO:0003700">
    <property type="term" value="F:DNA-binding transcription factor activity"/>
    <property type="evidence" value="ECO:0007669"/>
    <property type="project" value="InterPro"/>
</dbReference>
<dbReference type="RefSeq" id="WP_188960258.1">
    <property type="nucleotide sequence ID" value="NZ_BMOE01000001.1"/>
</dbReference>
<dbReference type="Gene3D" id="3.40.190.10">
    <property type="entry name" value="Periplasmic binding protein-like II"/>
    <property type="match status" value="2"/>
</dbReference>
<dbReference type="Pfam" id="PF00126">
    <property type="entry name" value="HTH_1"/>
    <property type="match status" value="1"/>
</dbReference>
<dbReference type="SUPFAM" id="SSF53850">
    <property type="entry name" value="Periplasmic binding protein-like II"/>
    <property type="match status" value="1"/>
</dbReference>
<keyword evidence="7" id="KW-1185">Reference proteome</keyword>
<dbReference type="InterPro" id="IPR000847">
    <property type="entry name" value="LysR_HTH_N"/>
</dbReference>
<comment type="caution">
    <text evidence="6">The sequence shown here is derived from an EMBL/GenBank/DDBJ whole genome shotgun (WGS) entry which is preliminary data.</text>
</comment>
<dbReference type="CDD" id="cd05466">
    <property type="entry name" value="PBP2_LTTR_substrate"/>
    <property type="match status" value="1"/>
</dbReference>
<organism evidence="6 7">
    <name type="scientific">Deinococcus aquiradiocola</name>
    <dbReference type="NCBI Taxonomy" id="393059"/>
    <lineage>
        <taxon>Bacteria</taxon>
        <taxon>Thermotogati</taxon>
        <taxon>Deinococcota</taxon>
        <taxon>Deinococci</taxon>
        <taxon>Deinococcales</taxon>
        <taxon>Deinococcaceae</taxon>
        <taxon>Deinococcus</taxon>
    </lineage>
</organism>
<evidence type="ECO:0000256" key="2">
    <source>
        <dbReference type="ARBA" id="ARBA00023015"/>
    </source>
</evidence>
<dbReference type="InterPro" id="IPR036390">
    <property type="entry name" value="WH_DNA-bd_sf"/>
</dbReference>
<proteinExistence type="inferred from homology"/>
<dbReference type="EMBL" id="BMOE01000001">
    <property type="protein sequence ID" value="GGJ60845.1"/>
    <property type="molecule type" value="Genomic_DNA"/>
</dbReference>
<gene>
    <name evidence="6" type="ORF">GCM10008939_00750</name>
</gene>
<evidence type="ECO:0000313" key="6">
    <source>
        <dbReference type="EMBL" id="GGJ60845.1"/>
    </source>
</evidence>
<dbReference type="PROSITE" id="PS50931">
    <property type="entry name" value="HTH_LYSR"/>
    <property type="match status" value="1"/>
</dbReference>
<dbReference type="Proteomes" id="UP000635726">
    <property type="component" value="Unassembled WGS sequence"/>
</dbReference>
<dbReference type="PANTHER" id="PTHR30346:SF29">
    <property type="entry name" value="LYSR SUBSTRATE-BINDING"/>
    <property type="match status" value="1"/>
</dbReference>
<protein>
    <submittedName>
        <fullName evidence="6">LysR family transcriptional regulator</fullName>
    </submittedName>
</protein>
<dbReference type="Gene3D" id="1.10.10.10">
    <property type="entry name" value="Winged helix-like DNA-binding domain superfamily/Winged helix DNA-binding domain"/>
    <property type="match status" value="1"/>
</dbReference>
<dbReference type="Pfam" id="PF03466">
    <property type="entry name" value="LysR_substrate"/>
    <property type="match status" value="1"/>
</dbReference>
<keyword evidence="3" id="KW-0238">DNA-binding</keyword>
<reference evidence="6" key="2">
    <citation type="submission" date="2020-09" db="EMBL/GenBank/DDBJ databases">
        <authorList>
            <person name="Sun Q."/>
            <person name="Ohkuma M."/>
        </authorList>
    </citation>
    <scope>NUCLEOTIDE SEQUENCE</scope>
    <source>
        <strain evidence="6">JCM 14371</strain>
    </source>
</reference>
<evidence type="ECO:0000256" key="3">
    <source>
        <dbReference type="ARBA" id="ARBA00023125"/>
    </source>
</evidence>
<dbReference type="GO" id="GO:0003677">
    <property type="term" value="F:DNA binding"/>
    <property type="evidence" value="ECO:0007669"/>
    <property type="project" value="UniProtKB-KW"/>
</dbReference>
<accession>A0A917P4C7</accession>
<reference evidence="6" key="1">
    <citation type="journal article" date="2014" name="Int. J. Syst. Evol. Microbiol.">
        <title>Complete genome sequence of Corynebacterium casei LMG S-19264T (=DSM 44701T), isolated from a smear-ripened cheese.</title>
        <authorList>
            <consortium name="US DOE Joint Genome Institute (JGI-PGF)"/>
            <person name="Walter F."/>
            <person name="Albersmeier A."/>
            <person name="Kalinowski J."/>
            <person name="Ruckert C."/>
        </authorList>
    </citation>
    <scope>NUCLEOTIDE SEQUENCE</scope>
    <source>
        <strain evidence="6">JCM 14371</strain>
    </source>
</reference>
<dbReference type="PANTHER" id="PTHR30346">
    <property type="entry name" value="TRANSCRIPTIONAL DUAL REGULATOR HCAR-RELATED"/>
    <property type="match status" value="1"/>
</dbReference>
<evidence type="ECO:0000256" key="4">
    <source>
        <dbReference type="ARBA" id="ARBA00023163"/>
    </source>
</evidence>
<dbReference type="InterPro" id="IPR036388">
    <property type="entry name" value="WH-like_DNA-bd_sf"/>
</dbReference>
<dbReference type="SUPFAM" id="SSF46785">
    <property type="entry name" value="Winged helix' DNA-binding domain"/>
    <property type="match status" value="1"/>
</dbReference>
<keyword evidence="2" id="KW-0805">Transcription regulation</keyword>
<comment type="similarity">
    <text evidence="1">Belongs to the LysR transcriptional regulatory family.</text>
</comment>
<evidence type="ECO:0000256" key="1">
    <source>
        <dbReference type="ARBA" id="ARBA00009437"/>
    </source>
</evidence>
<evidence type="ECO:0000313" key="7">
    <source>
        <dbReference type="Proteomes" id="UP000635726"/>
    </source>
</evidence>